<evidence type="ECO:0000313" key="2">
    <source>
        <dbReference type="Proteomes" id="UP000478052"/>
    </source>
</evidence>
<proteinExistence type="predicted"/>
<evidence type="ECO:0000313" key="1">
    <source>
        <dbReference type="EMBL" id="KAF0712149.1"/>
    </source>
</evidence>
<sequence length="78" mass="8462">MEDFTDSETEMALKVIKSGKAAGTDGVLPEFLKFLGPKGRNWLTRLATAAAKTSNIPKLWRVAKVIAILKHGKPANDP</sequence>
<dbReference type="Proteomes" id="UP000478052">
    <property type="component" value="Unassembled WGS sequence"/>
</dbReference>
<feature type="non-terminal residue" evidence="1">
    <location>
        <position position="78"/>
    </location>
</feature>
<comment type="caution">
    <text evidence="1">The sequence shown here is derived from an EMBL/GenBank/DDBJ whole genome shotgun (WGS) entry which is preliminary data.</text>
</comment>
<keyword evidence="1" id="KW-0808">Transferase</keyword>
<dbReference type="EMBL" id="VUJU01011041">
    <property type="protein sequence ID" value="KAF0712149.1"/>
    <property type="molecule type" value="Genomic_DNA"/>
</dbReference>
<keyword evidence="1" id="KW-0548">Nucleotidyltransferase</keyword>
<dbReference type="PANTHER" id="PTHR36688">
    <property type="entry name" value="ENDO/EXONUCLEASE/PHOSPHATASE DOMAIN-CONTAINING PROTEIN"/>
    <property type="match status" value="1"/>
</dbReference>
<dbReference type="GO" id="GO:0003964">
    <property type="term" value="F:RNA-directed DNA polymerase activity"/>
    <property type="evidence" value="ECO:0007669"/>
    <property type="project" value="UniProtKB-KW"/>
</dbReference>
<dbReference type="PANTHER" id="PTHR36688:SF2">
    <property type="entry name" value="ENDONUCLEASE_EXONUCLEASE_PHOSPHATASE DOMAIN-CONTAINING PROTEIN"/>
    <property type="match status" value="1"/>
</dbReference>
<organism evidence="1 2">
    <name type="scientific">Aphis craccivora</name>
    <name type="common">Cowpea aphid</name>
    <dbReference type="NCBI Taxonomy" id="307492"/>
    <lineage>
        <taxon>Eukaryota</taxon>
        <taxon>Metazoa</taxon>
        <taxon>Ecdysozoa</taxon>
        <taxon>Arthropoda</taxon>
        <taxon>Hexapoda</taxon>
        <taxon>Insecta</taxon>
        <taxon>Pterygota</taxon>
        <taxon>Neoptera</taxon>
        <taxon>Paraneoptera</taxon>
        <taxon>Hemiptera</taxon>
        <taxon>Sternorrhyncha</taxon>
        <taxon>Aphidomorpha</taxon>
        <taxon>Aphidoidea</taxon>
        <taxon>Aphididae</taxon>
        <taxon>Aphidini</taxon>
        <taxon>Aphis</taxon>
        <taxon>Aphis</taxon>
    </lineage>
</organism>
<keyword evidence="2" id="KW-1185">Reference proteome</keyword>
<name>A0A6G0VWM9_APHCR</name>
<protein>
    <submittedName>
        <fullName evidence="1">RNA-directed DNA polymerase from mobile element jockey</fullName>
    </submittedName>
</protein>
<keyword evidence="1" id="KW-0695">RNA-directed DNA polymerase</keyword>
<dbReference type="AlphaFoldDB" id="A0A6G0VWM9"/>
<dbReference type="OrthoDB" id="6626419at2759"/>
<dbReference type="InterPro" id="IPR052560">
    <property type="entry name" value="RdDP_mobile_element"/>
</dbReference>
<gene>
    <name evidence="1" type="ORF">FWK35_00028417</name>
</gene>
<reference evidence="1 2" key="1">
    <citation type="submission" date="2019-08" db="EMBL/GenBank/DDBJ databases">
        <title>Whole genome of Aphis craccivora.</title>
        <authorList>
            <person name="Voronova N.V."/>
            <person name="Shulinski R.S."/>
            <person name="Bandarenka Y.V."/>
            <person name="Zhorov D.G."/>
            <person name="Warner D."/>
        </authorList>
    </citation>
    <scope>NUCLEOTIDE SEQUENCE [LARGE SCALE GENOMIC DNA]</scope>
    <source>
        <strain evidence="1">180601</strain>
        <tissue evidence="1">Whole Body</tissue>
    </source>
</reference>
<accession>A0A6G0VWM9</accession>